<proteinExistence type="predicted"/>
<dbReference type="AlphaFoldDB" id="A0A1B9BYR1"/>
<evidence type="ECO:0000313" key="2">
    <source>
        <dbReference type="Proteomes" id="UP000093129"/>
    </source>
</evidence>
<comment type="caution">
    <text evidence="1">The sequence shown here is derived from an EMBL/GenBank/DDBJ whole genome shotgun (WGS) entry which is preliminary data.</text>
</comment>
<name>A0A1B9BYR1_9PROT</name>
<dbReference type="EMBL" id="MASQ01000087">
    <property type="protein sequence ID" value="OCB02810.1"/>
    <property type="molecule type" value="Genomic_DNA"/>
</dbReference>
<evidence type="ECO:0000313" key="1">
    <source>
        <dbReference type="EMBL" id="OCB02810.1"/>
    </source>
</evidence>
<dbReference type="Proteomes" id="UP000093129">
    <property type="component" value="Unassembled WGS sequence"/>
</dbReference>
<dbReference type="RefSeq" id="WP_065413361.1">
    <property type="nucleotide sequence ID" value="NZ_MASQ01000087.1"/>
</dbReference>
<gene>
    <name evidence="1" type="ORF">BBC27_11350</name>
</gene>
<protein>
    <submittedName>
        <fullName evidence="1">Uncharacterized protein</fullName>
    </submittedName>
</protein>
<sequence length="90" mass="9584">MKNPQWLGGVQLQDALSSPIMGAIKALGLIGTTIDIAHHAYHRVLETTIGAFRAEGTVDWTAADDAADSFQQALCSAIRETNGHPRVSTP</sequence>
<reference evidence="1 2" key="1">
    <citation type="submission" date="2016-07" db="EMBL/GenBank/DDBJ databases">
        <title>Draft genome of a psychrotolerant acidophile Acidithiobacillus ferrivorans strain YL15.</title>
        <authorList>
            <person name="Peng T."/>
            <person name="Ma L."/>
            <person name="Nan M."/>
            <person name="An N."/>
            <person name="Wang M."/>
            <person name="Qiu G."/>
            <person name="Zeng W."/>
        </authorList>
    </citation>
    <scope>NUCLEOTIDE SEQUENCE [LARGE SCALE GENOMIC DNA]</scope>
    <source>
        <strain evidence="1 2">YL15</strain>
    </source>
</reference>
<organism evidence="1 2">
    <name type="scientific">Acidithiobacillus ferrivorans</name>
    <dbReference type="NCBI Taxonomy" id="160808"/>
    <lineage>
        <taxon>Bacteria</taxon>
        <taxon>Pseudomonadati</taxon>
        <taxon>Pseudomonadota</taxon>
        <taxon>Acidithiobacillia</taxon>
        <taxon>Acidithiobacillales</taxon>
        <taxon>Acidithiobacillaceae</taxon>
        <taxon>Acidithiobacillus</taxon>
    </lineage>
</organism>
<accession>A0A1B9BYR1</accession>